<organism evidence="3 5">
    <name type="scientific">Cannabis sativa</name>
    <name type="common">Hemp</name>
    <name type="synonym">Marijuana</name>
    <dbReference type="NCBI Taxonomy" id="3483"/>
    <lineage>
        <taxon>Eukaryota</taxon>
        <taxon>Viridiplantae</taxon>
        <taxon>Streptophyta</taxon>
        <taxon>Embryophyta</taxon>
        <taxon>Tracheophyta</taxon>
        <taxon>Spermatophyta</taxon>
        <taxon>Magnoliopsida</taxon>
        <taxon>eudicotyledons</taxon>
        <taxon>Gunneridae</taxon>
        <taxon>Pentapetalae</taxon>
        <taxon>rosids</taxon>
        <taxon>fabids</taxon>
        <taxon>Rosales</taxon>
        <taxon>Cannabaceae</taxon>
        <taxon>Cannabis</taxon>
    </lineage>
</organism>
<dbReference type="GO" id="GO:0003700">
    <property type="term" value="F:DNA-binding transcription factor activity"/>
    <property type="evidence" value="ECO:0007669"/>
    <property type="project" value="InterPro"/>
</dbReference>
<dbReference type="AlphaFoldDB" id="A0A7J6I640"/>
<dbReference type="PANTHER" id="PTHR31089">
    <property type="entry name" value="CYCLIC DOF FACTOR 2"/>
    <property type="match status" value="1"/>
</dbReference>
<gene>
    <name evidence="2" type="ORF">F8388_015727</name>
    <name evidence="3" type="ORF">G4B88_010504</name>
</gene>
<evidence type="ECO:0000313" key="3">
    <source>
        <dbReference type="EMBL" id="KAF4403052.1"/>
    </source>
</evidence>
<comment type="caution">
    <text evidence="3">The sequence shown here is derived from an EMBL/GenBank/DDBJ whole genome shotgun (WGS) entry which is preliminary data.</text>
</comment>
<feature type="region of interest" description="Disordered" evidence="1">
    <location>
        <begin position="96"/>
        <end position="123"/>
    </location>
</feature>
<proteinExistence type="predicted"/>
<evidence type="ECO:0000313" key="4">
    <source>
        <dbReference type="Proteomes" id="UP000525078"/>
    </source>
</evidence>
<dbReference type="GO" id="GO:0003677">
    <property type="term" value="F:DNA binding"/>
    <property type="evidence" value="ECO:0007669"/>
    <property type="project" value="TreeGrafter"/>
</dbReference>
<dbReference type="EMBL" id="JAATIQ010000006">
    <property type="protein sequence ID" value="KAF4403052.1"/>
    <property type="molecule type" value="Genomic_DNA"/>
</dbReference>
<keyword evidence="5" id="KW-1185">Reference proteome</keyword>
<evidence type="ECO:0000313" key="2">
    <source>
        <dbReference type="EMBL" id="KAF4394821.1"/>
    </source>
</evidence>
<dbReference type="Proteomes" id="UP000525078">
    <property type="component" value="Unassembled WGS sequence"/>
</dbReference>
<dbReference type="EMBL" id="JAATIP010000009">
    <property type="protein sequence ID" value="KAF4394821.1"/>
    <property type="molecule type" value="Genomic_DNA"/>
</dbReference>
<dbReference type="PANTHER" id="PTHR31089:SF69">
    <property type="entry name" value="DOF-TYPE ZINC FINGER DNA-BINDING FAMILY PROTEIN"/>
    <property type="match status" value="1"/>
</dbReference>
<dbReference type="InterPro" id="IPR045174">
    <property type="entry name" value="Dof"/>
</dbReference>
<reference evidence="4 5" key="1">
    <citation type="journal article" date="2020" name="bioRxiv">
        <title>Sequence and annotation of 42 cannabis genomes reveals extensive copy number variation in cannabinoid synthesis and pathogen resistance genes.</title>
        <authorList>
            <person name="Mckernan K.J."/>
            <person name="Helbert Y."/>
            <person name="Kane L.T."/>
            <person name="Ebling H."/>
            <person name="Zhang L."/>
            <person name="Liu B."/>
            <person name="Eaton Z."/>
            <person name="Mclaughlin S."/>
            <person name="Kingan S."/>
            <person name="Baybayan P."/>
            <person name="Concepcion G."/>
            <person name="Jordan M."/>
            <person name="Riva A."/>
            <person name="Barbazuk W."/>
            <person name="Harkins T."/>
        </authorList>
    </citation>
    <scope>NUCLEOTIDE SEQUENCE [LARGE SCALE GENOMIC DNA]</scope>
    <source>
        <strain evidence="4 5">cv. Jamaican Lion 4</strain>
        <strain evidence="3">Father</strain>
        <strain evidence="2">Mother</strain>
        <tissue evidence="3">Leaf</tissue>
    </source>
</reference>
<accession>A0A7J6I640</accession>
<name>A0A7J6I640_CANSA</name>
<evidence type="ECO:0000256" key="1">
    <source>
        <dbReference type="SAM" id="MobiDB-lite"/>
    </source>
</evidence>
<feature type="compositionally biased region" description="Low complexity" evidence="1">
    <location>
        <begin position="105"/>
        <end position="116"/>
    </location>
</feature>
<protein>
    <submittedName>
        <fullName evidence="3">Uncharacterized protein</fullName>
    </submittedName>
</protein>
<dbReference type="Proteomes" id="UP000583929">
    <property type="component" value="Unassembled WGS sequence"/>
</dbReference>
<evidence type="ECO:0000313" key="5">
    <source>
        <dbReference type="Proteomes" id="UP000583929"/>
    </source>
</evidence>
<sequence>MRNVHVEAGRRKNKNTSASHYRHIITPDVLQKAQVFATNGVHNTTLGSNGTVLSFGSNSPLCESMASALSLADRRKNSVSTKGFHGPEKRMFVSSGVAENGGNQSSGSSVTASAPSDKGGKPMVVDSQGCPQLPCFPGPGASWQYPSGSWNVPCFSPSSSTTTNYSVGTVPNSSILGKHSREGEILNPTTGQEDPLKEKNNFSESVLIPKTLRIDDPAEASKSSIWATLGINNDKLNSGNGGSLHKAFQSKGNEKNYGVETSLILQANPAALSRSLNFLAAHNYY</sequence>